<gene>
    <name evidence="1" type="ORF">LF929_021005</name>
</gene>
<organism evidence="1">
    <name type="scientific">Dickeya oryzae</name>
    <dbReference type="NCBI Taxonomy" id="1240404"/>
    <lineage>
        <taxon>Bacteria</taxon>
        <taxon>Pseudomonadati</taxon>
        <taxon>Pseudomonadota</taxon>
        <taxon>Gammaproteobacteria</taxon>
        <taxon>Enterobacterales</taxon>
        <taxon>Pectobacteriaceae</taxon>
        <taxon>Dickeya</taxon>
    </lineage>
</organism>
<geneLocation type="plasmid" evidence="1">
    <name>unnamed</name>
</geneLocation>
<accession>A0AB39IXF6</accession>
<evidence type="ECO:0000313" key="1">
    <source>
        <dbReference type="EMBL" id="XDL26801.1"/>
    </source>
</evidence>
<protein>
    <submittedName>
        <fullName evidence="1">Uncharacterized protein</fullName>
    </submittedName>
</protein>
<reference evidence="1" key="1">
    <citation type="submission" date="2024-07" db="EMBL/GenBank/DDBJ databases">
        <authorList>
            <person name="Pedron J."/>
        </authorList>
    </citation>
    <scope>NUCLEOTIDE SEQUENCE</scope>
    <source>
        <strain evidence="1">A003-S1-M15</strain>
        <plasmid evidence="1">unnamed</plasmid>
    </source>
</reference>
<keyword evidence="1" id="KW-0614">Plasmid</keyword>
<dbReference type="RefSeq" id="WP_226093625.1">
    <property type="nucleotide sequence ID" value="NZ_CP162671.1"/>
</dbReference>
<name>A0AB39IXF6_9GAMM</name>
<dbReference type="EMBL" id="CP162671">
    <property type="protein sequence ID" value="XDL26801.1"/>
    <property type="molecule type" value="Genomic_DNA"/>
</dbReference>
<dbReference type="GeneID" id="302584204"/>
<dbReference type="AlphaFoldDB" id="A0AB39IXF6"/>
<proteinExistence type="predicted"/>
<sequence length="97" mass="10970">MAKKKGSIVYSENHKTVYCDHLIRFGFGPVVSKLDFGTINDIEIGDEHASIQTTIIIPTTNLMDVIPLLNEQSKKPETKREIISKLNEIISNLEEEK</sequence>